<keyword evidence="10" id="KW-1185">Reference proteome</keyword>
<evidence type="ECO:0000313" key="10">
    <source>
        <dbReference type="Proteomes" id="UP000316921"/>
    </source>
</evidence>
<evidence type="ECO:0000256" key="8">
    <source>
        <dbReference type="HAMAP-Rule" id="MF_00158"/>
    </source>
</evidence>
<comment type="caution">
    <text evidence="8">Lacks conserved residue(s) required for the propagation of feature annotation.</text>
</comment>
<feature type="binding site" evidence="8">
    <location>
        <position position="61"/>
    </location>
    <ligand>
        <name>(R)-pantoate</name>
        <dbReference type="ChEBI" id="CHEBI:15980"/>
    </ligand>
</feature>
<dbReference type="InterPro" id="IPR014729">
    <property type="entry name" value="Rossmann-like_a/b/a_fold"/>
</dbReference>
<feature type="active site" description="Proton donor" evidence="8">
    <location>
        <position position="37"/>
    </location>
</feature>
<evidence type="ECO:0000313" key="9">
    <source>
        <dbReference type="EMBL" id="QDU68219.1"/>
    </source>
</evidence>
<evidence type="ECO:0000256" key="1">
    <source>
        <dbReference type="ARBA" id="ARBA00004990"/>
    </source>
</evidence>
<comment type="catalytic activity">
    <reaction evidence="7 8">
        <text>(R)-pantoate + beta-alanine + ATP = (R)-pantothenate + AMP + diphosphate + H(+)</text>
        <dbReference type="Rhea" id="RHEA:10912"/>
        <dbReference type="ChEBI" id="CHEBI:15378"/>
        <dbReference type="ChEBI" id="CHEBI:15980"/>
        <dbReference type="ChEBI" id="CHEBI:29032"/>
        <dbReference type="ChEBI" id="CHEBI:30616"/>
        <dbReference type="ChEBI" id="CHEBI:33019"/>
        <dbReference type="ChEBI" id="CHEBI:57966"/>
        <dbReference type="ChEBI" id="CHEBI:456215"/>
        <dbReference type="EC" id="6.3.2.1"/>
    </reaction>
</comment>
<feature type="binding site" evidence="8">
    <location>
        <position position="61"/>
    </location>
    <ligand>
        <name>beta-alanine</name>
        <dbReference type="ChEBI" id="CHEBI:57966"/>
    </ligand>
</feature>
<dbReference type="RefSeq" id="WP_145067041.1">
    <property type="nucleotide sequence ID" value="NZ_CP036287.1"/>
</dbReference>
<dbReference type="NCBIfam" id="TIGR00018">
    <property type="entry name" value="panC"/>
    <property type="match status" value="1"/>
</dbReference>
<keyword evidence="6 8" id="KW-0067">ATP-binding</keyword>
<keyword evidence="8" id="KW-0963">Cytoplasm</keyword>
<comment type="similarity">
    <text evidence="2 8">Belongs to the pantothenate synthetase family.</text>
</comment>
<feature type="binding site" evidence="8">
    <location>
        <position position="157"/>
    </location>
    <ligand>
        <name>(R)-pantoate</name>
        <dbReference type="ChEBI" id="CHEBI:15980"/>
    </ligand>
</feature>
<dbReference type="Gene3D" id="3.40.50.620">
    <property type="entry name" value="HUPs"/>
    <property type="match status" value="1"/>
</dbReference>
<keyword evidence="5 8" id="KW-0547">Nucleotide-binding</keyword>
<feature type="binding site" evidence="8">
    <location>
        <begin position="187"/>
        <end position="190"/>
    </location>
    <ligand>
        <name>ATP</name>
        <dbReference type="ChEBI" id="CHEBI:30616"/>
    </ligand>
</feature>
<dbReference type="GO" id="GO:0005524">
    <property type="term" value="F:ATP binding"/>
    <property type="evidence" value="ECO:0007669"/>
    <property type="project" value="UniProtKB-KW"/>
</dbReference>
<comment type="function">
    <text evidence="8">Catalyzes the condensation of pantoate with beta-alanine in an ATP-dependent reaction via a pantoyl-adenylate intermediate.</text>
</comment>
<dbReference type="GO" id="GO:0004592">
    <property type="term" value="F:pantoate-beta-alanine ligase activity"/>
    <property type="evidence" value="ECO:0007669"/>
    <property type="project" value="UniProtKB-UniRule"/>
</dbReference>
<dbReference type="Gene3D" id="3.30.1300.10">
    <property type="entry name" value="Pantoate-beta-alanine ligase, C-terminal domain"/>
    <property type="match status" value="1"/>
</dbReference>
<dbReference type="PANTHER" id="PTHR21299:SF1">
    <property type="entry name" value="PANTOATE--BETA-ALANINE LIGASE"/>
    <property type="match status" value="1"/>
</dbReference>
<dbReference type="GO" id="GO:0015940">
    <property type="term" value="P:pantothenate biosynthetic process"/>
    <property type="evidence" value="ECO:0007669"/>
    <property type="project" value="UniProtKB-UniRule"/>
</dbReference>
<evidence type="ECO:0000256" key="5">
    <source>
        <dbReference type="ARBA" id="ARBA00022741"/>
    </source>
</evidence>
<comment type="miscellaneous">
    <text evidence="8">The reaction proceeds by a bi uni uni bi ping pong mechanism.</text>
</comment>
<sequence>MHRYDDPTAARAWCEARRQEGRTLGFVPTMGALHEGHLELVRRAVAENDLACVSVFVNPLQFDDPADLSRYPRDFERDAELLQGAGCQMVFTGTLAGFFPESATAEGIESEPAGAAAEGLEGACRAGHFDGVATIVRRLFELVVPRRAYFGEKDFQQTLVVRAVAERLGYPQIVVCPTSRESDGLARSSRNLLLTPAERPLAVALSRALARAQSLFAAGERGVGVLRSAMHSELRELEVEYAELRDPERFERVPTDVDRLDRAQALVAARLGRVRLIDNLRLDGPPLASLRSGGACGPTEQA</sequence>
<dbReference type="InterPro" id="IPR003721">
    <property type="entry name" value="Pantoate_ligase"/>
</dbReference>
<dbReference type="KEGG" id="pbap:Pla133_33140"/>
<protein>
    <recommendedName>
        <fullName evidence="8">Pantothenate synthetase</fullName>
        <shortName evidence="8">PS</shortName>
        <ecNumber evidence="8">6.3.2.1</ecNumber>
    </recommendedName>
    <alternativeName>
        <fullName evidence="8">Pantoate--beta-alanine ligase</fullName>
    </alternativeName>
    <alternativeName>
        <fullName evidence="8">Pantoate-activating enzyme</fullName>
    </alternativeName>
</protein>
<dbReference type="Pfam" id="PF02569">
    <property type="entry name" value="Pantoate_ligase"/>
    <property type="match status" value="1"/>
</dbReference>
<feature type="binding site" evidence="8">
    <location>
        <begin position="151"/>
        <end position="154"/>
    </location>
    <ligand>
        <name>ATP</name>
        <dbReference type="ChEBI" id="CHEBI:30616"/>
    </ligand>
</feature>
<comment type="subunit">
    <text evidence="8">Homodimer.</text>
</comment>
<dbReference type="UniPathway" id="UPA00028">
    <property type="reaction ID" value="UER00005"/>
</dbReference>
<comment type="pathway">
    <text evidence="1 8">Cofactor biosynthesis; (R)-pantothenate biosynthesis; (R)-pantothenate from (R)-pantoate and beta-alanine: step 1/1.</text>
</comment>
<evidence type="ECO:0000256" key="7">
    <source>
        <dbReference type="ARBA" id="ARBA00048258"/>
    </source>
</evidence>
<keyword evidence="4 8" id="KW-0566">Pantothenate biosynthesis</keyword>
<gene>
    <name evidence="8 9" type="primary">panC</name>
    <name evidence="9" type="ORF">Pla133_33140</name>
</gene>
<dbReference type="HAMAP" id="MF_00158">
    <property type="entry name" value="PanC"/>
    <property type="match status" value="1"/>
</dbReference>
<dbReference type="GO" id="GO:0005829">
    <property type="term" value="C:cytosol"/>
    <property type="evidence" value="ECO:0007669"/>
    <property type="project" value="TreeGrafter"/>
</dbReference>
<dbReference type="Proteomes" id="UP000316921">
    <property type="component" value="Chromosome"/>
</dbReference>
<proteinExistence type="inferred from homology"/>
<name>A0A518BML2_9BACT</name>
<dbReference type="InterPro" id="IPR042176">
    <property type="entry name" value="Pantoate_ligase_C"/>
</dbReference>
<comment type="subcellular location">
    <subcellularLocation>
        <location evidence="8">Cytoplasm</location>
    </subcellularLocation>
</comment>
<feature type="binding site" evidence="8">
    <location>
        <begin position="30"/>
        <end position="37"/>
    </location>
    <ligand>
        <name>ATP</name>
        <dbReference type="ChEBI" id="CHEBI:30616"/>
    </ligand>
</feature>
<dbReference type="PANTHER" id="PTHR21299">
    <property type="entry name" value="CYTIDYLATE KINASE/PANTOATE-BETA-ALANINE LIGASE"/>
    <property type="match status" value="1"/>
</dbReference>
<evidence type="ECO:0000256" key="3">
    <source>
        <dbReference type="ARBA" id="ARBA00022598"/>
    </source>
</evidence>
<reference evidence="9 10" key="1">
    <citation type="submission" date="2019-02" db="EMBL/GenBank/DDBJ databases">
        <title>Deep-cultivation of Planctomycetes and their phenomic and genomic characterization uncovers novel biology.</title>
        <authorList>
            <person name="Wiegand S."/>
            <person name="Jogler M."/>
            <person name="Boedeker C."/>
            <person name="Pinto D."/>
            <person name="Vollmers J."/>
            <person name="Rivas-Marin E."/>
            <person name="Kohn T."/>
            <person name="Peeters S.H."/>
            <person name="Heuer A."/>
            <person name="Rast P."/>
            <person name="Oberbeckmann S."/>
            <person name="Bunk B."/>
            <person name="Jeske O."/>
            <person name="Meyerdierks A."/>
            <person name="Storesund J.E."/>
            <person name="Kallscheuer N."/>
            <person name="Luecker S."/>
            <person name="Lage O.M."/>
            <person name="Pohl T."/>
            <person name="Merkel B.J."/>
            <person name="Hornburger P."/>
            <person name="Mueller R.-W."/>
            <person name="Bruemmer F."/>
            <person name="Labrenz M."/>
            <person name="Spormann A.M."/>
            <person name="Op den Camp H."/>
            <person name="Overmann J."/>
            <person name="Amann R."/>
            <person name="Jetten M.S.M."/>
            <person name="Mascher T."/>
            <person name="Medema M.H."/>
            <person name="Devos D.P."/>
            <person name="Kaster A.-K."/>
            <person name="Ovreas L."/>
            <person name="Rohde M."/>
            <person name="Galperin M.Y."/>
            <person name="Jogler C."/>
        </authorList>
    </citation>
    <scope>NUCLEOTIDE SEQUENCE [LARGE SCALE GENOMIC DNA]</scope>
    <source>
        <strain evidence="9 10">Pla133</strain>
    </source>
</reference>
<evidence type="ECO:0000256" key="2">
    <source>
        <dbReference type="ARBA" id="ARBA00009256"/>
    </source>
</evidence>
<keyword evidence="3 8" id="KW-0436">Ligase</keyword>
<evidence type="ECO:0000256" key="6">
    <source>
        <dbReference type="ARBA" id="ARBA00022840"/>
    </source>
</evidence>
<dbReference type="SUPFAM" id="SSF52374">
    <property type="entry name" value="Nucleotidylyl transferase"/>
    <property type="match status" value="1"/>
</dbReference>
<evidence type="ECO:0000256" key="4">
    <source>
        <dbReference type="ARBA" id="ARBA00022655"/>
    </source>
</evidence>
<dbReference type="EC" id="6.3.2.1" evidence="8"/>
<accession>A0A518BML2</accession>
<dbReference type="EMBL" id="CP036287">
    <property type="protein sequence ID" value="QDU68219.1"/>
    <property type="molecule type" value="Genomic_DNA"/>
</dbReference>
<dbReference type="AlphaFoldDB" id="A0A518BML2"/>
<organism evidence="9 10">
    <name type="scientific">Engelhardtia mirabilis</name>
    <dbReference type="NCBI Taxonomy" id="2528011"/>
    <lineage>
        <taxon>Bacteria</taxon>
        <taxon>Pseudomonadati</taxon>
        <taxon>Planctomycetota</taxon>
        <taxon>Planctomycetia</taxon>
        <taxon>Planctomycetia incertae sedis</taxon>
        <taxon>Engelhardtia</taxon>
    </lineage>
</organism>